<dbReference type="GO" id="GO:0140359">
    <property type="term" value="F:ABC-type transporter activity"/>
    <property type="evidence" value="ECO:0007669"/>
    <property type="project" value="InterPro"/>
</dbReference>
<dbReference type="GO" id="GO:0042760">
    <property type="term" value="P:very long-chain fatty acid catabolic process"/>
    <property type="evidence" value="ECO:0007669"/>
    <property type="project" value="TreeGrafter"/>
</dbReference>
<dbReference type="SUPFAM" id="SSF90123">
    <property type="entry name" value="ABC transporter transmembrane region"/>
    <property type="match status" value="1"/>
</dbReference>
<dbReference type="InterPro" id="IPR011527">
    <property type="entry name" value="ABC1_TM_dom"/>
</dbReference>
<dbReference type="PROSITE" id="PS50929">
    <property type="entry name" value="ABC_TM1F"/>
    <property type="match status" value="1"/>
</dbReference>
<dbReference type="PANTHER" id="PTHR11384">
    <property type="entry name" value="ATP-BINDING CASSETTE, SUB-FAMILY D MEMBER"/>
    <property type="match status" value="1"/>
</dbReference>
<keyword evidence="6 8" id="KW-1133">Transmembrane helix</keyword>
<dbReference type="PROSITE" id="PS00211">
    <property type="entry name" value="ABC_TRANSPORTER_1"/>
    <property type="match status" value="1"/>
</dbReference>
<evidence type="ECO:0000256" key="5">
    <source>
        <dbReference type="ARBA" id="ARBA00022840"/>
    </source>
</evidence>
<dbReference type="GO" id="GO:0006635">
    <property type="term" value="P:fatty acid beta-oxidation"/>
    <property type="evidence" value="ECO:0007669"/>
    <property type="project" value="TreeGrafter"/>
</dbReference>
<dbReference type="GO" id="GO:0005324">
    <property type="term" value="F:long-chain fatty acid transmembrane transporter activity"/>
    <property type="evidence" value="ECO:0007669"/>
    <property type="project" value="TreeGrafter"/>
</dbReference>
<evidence type="ECO:0000256" key="3">
    <source>
        <dbReference type="ARBA" id="ARBA00022692"/>
    </source>
</evidence>
<keyword evidence="3 8" id="KW-0812">Transmembrane</keyword>
<dbReference type="GO" id="GO:0016887">
    <property type="term" value="F:ATP hydrolysis activity"/>
    <property type="evidence" value="ECO:0007669"/>
    <property type="project" value="InterPro"/>
</dbReference>
<sequence length="608" mass="68588">MADNHYGFNTLYLRRFYRLHGLLFPGWRSLNAALMVLLVILSGLEQWLALYVGLISGGYYKVLGDQDWSGFKTTTLDATLKIMAMVITKSVRVYVTNVMTVGWRRSLTMALHQMYFARIRYYRLNVLDESGLDNPDQRITADVSLLCQSYGSIIADLIVVPFTISYYTYSAYTRAGPAGPTGMFLFFLASTIINKLLMSPVVRLTVEQERREGDFRFKHVTVRTHAESLAFHKSARVESIKSDEKLLSLCQTQQSLFNRQLALDLATNVFSYMGSIASFLVIAIPIFSGVYDNLSPSQLAQAVSENAFVCMYLVFQFTKLVQMASTVSRLAGVTHRIAEMTEVLINMNRSFHCQGRKSSNNSEDEDQDKLVAVVPDPKPSESPLKNHSLILENVDLITPKSRKKLIRNLNLALDLGSNLLIVGQSSAGKSSLLRVIAGLWPLDRGVIQRNLSDLDVFFLPQQPFFTDGTLREQIVYPLQVLTSQIDPQESVDLLNILEEVGLGDLPKRCGGSLDTDPKWSWYDKLSPGEMQRLAFIRLFYHCPKMAFLDESTSALSLDLEDLLYKKCLEKNIALVSVGHRETLRQYHDQLLTIGLSDGQWTLTPISRH</sequence>
<evidence type="ECO:0000259" key="10">
    <source>
        <dbReference type="PROSITE" id="PS50929"/>
    </source>
</evidence>
<feature type="transmembrane region" description="Helical" evidence="8">
    <location>
        <begin position="184"/>
        <end position="206"/>
    </location>
</feature>
<protein>
    <submittedName>
        <fullName evidence="11">ATP-binding cassette transporter sub-family D member 4 isoform X2</fullName>
    </submittedName>
</protein>
<dbReference type="SMART" id="SM00382">
    <property type="entry name" value="AAA"/>
    <property type="match status" value="1"/>
</dbReference>
<dbReference type="PROSITE" id="PS50893">
    <property type="entry name" value="ABC_TRANSPORTER_2"/>
    <property type="match status" value="1"/>
</dbReference>
<dbReference type="Pfam" id="PF00005">
    <property type="entry name" value="ABC_tran"/>
    <property type="match status" value="1"/>
</dbReference>
<evidence type="ECO:0000256" key="1">
    <source>
        <dbReference type="ARBA" id="ARBA00008575"/>
    </source>
</evidence>
<feature type="transmembrane region" description="Helical" evidence="8">
    <location>
        <begin position="153"/>
        <end position="172"/>
    </location>
</feature>
<dbReference type="InterPro" id="IPR036640">
    <property type="entry name" value="ABC1_TM_sf"/>
</dbReference>
<dbReference type="Gene3D" id="1.20.1560.10">
    <property type="entry name" value="ABC transporter type 1, transmembrane domain"/>
    <property type="match status" value="1"/>
</dbReference>
<dbReference type="SUPFAM" id="SSF52540">
    <property type="entry name" value="P-loop containing nucleoside triphosphate hydrolases"/>
    <property type="match status" value="1"/>
</dbReference>
<reference evidence="11" key="1">
    <citation type="submission" date="2013-11" db="EMBL/GenBank/DDBJ databases">
        <title>The ABC transporter gene family of the intertidal copepod, Tigriopus japonicus.</title>
        <authorList>
            <person name="Rhee J.-S."/>
            <person name="Kim B.-M."/>
            <person name="Jeong C.-B."/>
            <person name="Lee J.-S."/>
        </authorList>
    </citation>
    <scope>NUCLEOTIDE SEQUENCE</scope>
</reference>
<dbReference type="GO" id="GO:0005778">
    <property type="term" value="C:peroxisomal membrane"/>
    <property type="evidence" value="ECO:0007669"/>
    <property type="project" value="TreeGrafter"/>
</dbReference>
<evidence type="ECO:0000256" key="8">
    <source>
        <dbReference type="SAM" id="Phobius"/>
    </source>
</evidence>
<proteinExistence type="evidence at transcript level"/>
<dbReference type="Pfam" id="PF06472">
    <property type="entry name" value="ABC_membrane_2"/>
    <property type="match status" value="1"/>
</dbReference>
<keyword evidence="4" id="KW-0547">Nucleotide-binding</keyword>
<evidence type="ECO:0000256" key="7">
    <source>
        <dbReference type="ARBA" id="ARBA00023136"/>
    </source>
</evidence>
<dbReference type="EMBL" id="KF906293">
    <property type="protein sequence ID" value="AHK05658.1"/>
    <property type="molecule type" value="mRNA"/>
</dbReference>
<dbReference type="GO" id="GO:0005524">
    <property type="term" value="F:ATP binding"/>
    <property type="evidence" value="ECO:0007669"/>
    <property type="project" value="UniProtKB-KW"/>
</dbReference>
<name>A0A0A7ARE0_TIGJA</name>
<feature type="domain" description="ABC transporter" evidence="9">
    <location>
        <begin position="391"/>
        <end position="605"/>
    </location>
</feature>
<dbReference type="GO" id="GO:0007031">
    <property type="term" value="P:peroxisome organization"/>
    <property type="evidence" value="ECO:0007669"/>
    <property type="project" value="TreeGrafter"/>
</dbReference>
<dbReference type="Gene3D" id="3.40.50.300">
    <property type="entry name" value="P-loop containing nucleotide triphosphate hydrolases"/>
    <property type="match status" value="1"/>
</dbReference>
<evidence type="ECO:0000256" key="4">
    <source>
        <dbReference type="ARBA" id="ARBA00022741"/>
    </source>
</evidence>
<feature type="transmembrane region" description="Helical" evidence="8">
    <location>
        <begin position="32"/>
        <end position="54"/>
    </location>
</feature>
<dbReference type="InterPro" id="IPR003593">
    <property type="entry name" value="AAA+_ATPase"/>
</dbReference>
<feature type="transmembrane region" description="Helical" evidence="8">
    <location>
        <begin position="269"/>
        <end position="291"/>
    </location>
</feature>
<evidence type="ECO:0000256" key="2">
    <source>
        <dbReference type="ARBA" id="ARBA00022448"/>
    </source>
</evidence>
<dbReference type="InterPro" id="IPR003439">
    <property type="entry name" value="ABC_transporter-like_ATP-bd"/>
</dbReference>
<accession>A0A0A7ARE0</accession>
<evidence type="ECO:0000313" key="11">
    <source>
        <dbReference type="EMBL" id="AHK05658.1"/>
    </source>
</evidence>
<evidence type="ECO:0000259" key="9">
    <source>
        <dbReference type="PROSITE" id="PS50893"/>
    </source>
</evidence>
<feature type="domain" description="ABC transmembrane type-1" evidence="10">
    <location>
        <begin position="32"/>
        <end position="304"/>
    </location>
</feature>
<dbReference type="InterPro" id="IPR027417">
    <property type="entry name" value="P-loop_NTPase"/>
</dbReference>
<keyword evidence="2" id="KW-0813">Transport</keyword>
<evidence type="ECO:0000256" key="6">
    <source>
        <dbReference type="ARBA" id="ARBA00022989"/>
    </source>
</evidence>
<dbReference type="InterPro" id="IPR050835">
    <property type="entry name" value="ABC_transporter_sub-D"/>
</dbReference>
<dbReference type="GO" id="GO:0015910">
    <property type="term" value="P:long-chain fatty acid import into peroxisome"/>
    <property type="evidence" value="ECO:0007669"/>
    <property type="project" value="TreeGrafter"/>
</dbReference>
<dbReference type="CDD" id="cd03223">
    <property type="entry name" value="ABCD_peroxisomal_ALDP"/>
    <property type="match status" value="1"/>
</dbReference>
<comment type="similarity">
    <text evidence="1">Belongs to the ABC transporter superfamily. ABCD family. Peroxisomal fatty acyl CoA transporter (TC 3.A.1.203) subfamily.</text>
</comment>
<keyword evidence="7 8" id="KW-0472">Membrane</keyword>
<dbReference type="PANTHER" id="PTHR11384:SF59">
    <property type="entry name" value="LYSOSOMAL COBALAMIN TRANSPORTER ABCD4"/>
    <property type="match status" value="1"/>
</dbReference>
<dbReference type="AlphaFoldDB" id="A0A0A7ARE0"/>
<keyword evidence="5 11" id="KW-0067">ATP-binding</keyword>
<organism evidence="11">
    <name type="scientific">Tigriopus japonicus</name>
    <name type="common">Copepod</name>
    <dbReference type="NCBI Taxonomy" id="158387"/>
    <lineage>
        <taxon>Eukaryota</taxon>
        <taxon>Metazoa</taxon>
        <taxon>Ecdysozoa</taxon>
        <taxon>Arthropoda</taxon>
        <taxon>Crustacea</taxon>
        <taxon>Multicrustacea</taxon>
        <taxon>Hexanauplia</taxon>
        <taxon>Copepoda</taxon>
        <taxon>Harpacticoida</taxon>
        <taxon>Harpacticidae</taxon>
        <taxon>Tigriopus</taxon>
    </lineage>
</organism>
<dbReference type="InterPro" id="IPR017871">
    <property type="entry name" value="ABC_transporter-like_CS"/>
</dbReference>